<dbReference type="Proteomes" id="UP001161247">
    <property type="component" value="Chromosome 4"/>
</dbReference>
<dbReference type="PRINTS" id="PR00909">
    <property type="entry name" value="SPERMDNBNDNG"/>
</dbReference>
<dbReference type="Pfam" id="PF13343">
    <property type="entry name" value="SBP_bac_6"/>
    <property type="match status" value="1"/>
</dbReference>
<dbReference type="SUPFAM" id="SSF53850">
    <property type="entry name" value="Periplasmic binding protein-like II"/>
    <property type="match status" value="1"/>
</dbReference>
<dbReference type="GO" id="GO:0015846">
    <property type="term" value="P:polyamine transport"/>
    <property type="evidence" value="ECO:0007669"/>
    <property type="project" value="InterPro"/>
</dbReference>
<sequence length="427" mass="48025">MMGCPALFTSGGSQNLSLPTSFGRIFTCRIQKRHPAETHSLLSRDPQYHLCLNKNNFRIHAAAGASDPNSSSSSQLQETVIRNLAVSSVVLLVGLCFNYQSLSTPVAPFVTSQNQGVVEDVEAGDDMSEAFEKWKSKINNLVVPLRIVVPHNSVPHVWFKDLIKSQGKGMRFRCESRRCLNDIFFELQAPVEKGTARPQSALAAADVVSLSEYLISPAIKEGLIEPIEGVEQQDWFHDLPEEWKAYVRRSNDGKLDPQGQVWAVPYRWGSLVIAYNKRKFERHKMDPIEDWADLWRPELTGKISMLDCPRQVIGAVLKYMGASYNTQDITSEVAGGKEGLLKNLLFFFRQVLLFDSVYYLKAFEIGDTWVVVGWSYDILPFAKRMSDVAVIVPKSGASLWADFWAYGVSSKHGTQLELSQQQKKRSL</sequence>
<evidence type="ECO:0000256" key="1">
    <source>
        <dbReference type="ARBA" id="ARBA00004418"/>
    </source>
</evidence>
<dbReference type="InterPro" id="IPR001188">
    <property type="entry name" value="Sperm_putr-bd"/>
</dbReference>
<gene>
    <name evidence="5" type="ORF">OLC1_LOCUS12602</name>
</gene>
<comment type="subcellular location">
    <subcellularLocation>
        <location evidence="1">Periplasm</location>
    </subcellularLocation>
</comment>
<proteinExistence type="predicted"/>
<organism evidence="5 6">
    <name type="scientific">Oldenlandia corymbosa var. corymbosa</name>
    <dbReference type="NCBI Taxonomy" id="529605"/>
    <lineage>
        <taxon>Eukaryota</taxon>
        <taxon>Viridiplantae</taxon>
        <taxon>Streptophyta</taxon>
        <taxon>Embryophyta</taxon>
        <taxon>Tracheophyta</taxon>
        <taxon>Spermatophyta</taxon>
        <taxon>Magnoliopsida</taxon>
        <taxon>eudicotyledons</taxon>
        <taxon>Gunneridae</taxon>
        <taxon>Pentapetalae</taxon>
        <taxon>asterids</taxon>
        <taxon>lamiids</taxon>
        <taxon>Gentianales</taxon>
        <taxon>Rubiaceae</taxon>
        <taxon>Rubioideae</taxon>
        <taxon>Spermacoceae</taxon>
        <taxon>Hedyotis-Oldenlandia complex</taxon>
        <taxon>Oldenlandia</taxon>
    </lineage>
</organism>
<dbReference type="EMBL" id="OX459121">
    <property type="protein sequence ID" value="CAI9103431.1"/>
    <property type="molecule type" value="Genomic_DNA"/>
</dbReference>
<dbReference type="PANTHER" id="PTHR30222">
    <property type="entry name" value="SPERMIDINE/PUTRESCINE-BINDING PERIPLASMIC PROTEIN"/>
    <property type="match status" value="1"/>
</dbReference>
<keyword evidence="6" id="KW-1185">Reference proteome</keyword>
<keyword evidence="3" id="KW-0732">Signal</keyword>
<reference evidence="5" key="1">
    <citation type="submission" date="2023-03" db="EMBL/GenBank/DDBJ databases">
        <authorList>
            <person name="Julca I."/>
        </authorList>
    </citation>
    <scope>NUCLEOTIDE SEQUENCE</scope>
</reference>
<evidence type="ECO:0000256" key="4">
    <source>
        <dbReference type="ARBA" id="ARBA00022764"/>
    </source>
</evidence>
<evidence type="ECO:0000313" key="6">
    <source>
        <dbReference type="Proteomes" id="UP001161247"/>
    </source>
</evidence>
<keyword evidence="2" id="KW-0813">Transport</keyword>
<evidence type="ECO:0000256" key="3">
    <source>
        <dbReference type="ARBA" id="ARBA00022729"/>
    </source>
</evidence>
<dbReference type="Gene3D" id="3.40.190.10">
    <property type="entry name" value="Periplasmic binding protein-like II"/>
    <property type="match status" value="1"/>
</dbReference>
<evidence type="ECO:0000256" key="2">
    <source>
        <dbReference type="ARBA" id="ARBA00022448"/>
    </source>
</evidence>
<protein>
    <submittedName>
        <fullName evidence="5">OLC1v1001907C1</fullName>
    </submittedName>
</protein>
<accession>A0AAV1D809</accession>
<name>A0AAV1D809_OLDCO</name>
<keyword evidence="4" id="KW-0574">Periplasm</keyword>
<dbReference type="AlphaFoldDB" id="A0AAV1D809"/>
<dbReference type="PANTHER" id="PTHR30222:SF17">
    <property type="entry name" value="SPERMIDINE_PUTRESCINE-BINDING PERIPLASMIC PROTEIN"/>
    <property type="match status" value="1"/>
</dbReference>
<dbReference type="GO" id="GO:0019808">
    <property type="term" value="F:polyamine binding"/>
    <property type="evidence" value="ECO:0007669"/>
    <property type="project" value="InterPro"/>
</dbReference>
<evidence type="ECO:0000313" key="5">
    <source>
        <dbReference type="EMBL" id="CAI9103431.1"/>
    </source>
</evidence>